<dbReference type="GO" id="GO:0005524">
    <property type="term" value="F:ATP binding"/>
    <property type="evidence" value="ECO:0007669"/>
    <property type="project" value="UniProtKB-KW"/>
</dbReference>
<keyword evidence="1" id="KW-0547">Nucleotide-binding</keyword>
<dbReference type="InterPro" id="IPR027417">
    <property type="entry name" value="P-loop_NTPase"/>
</dbReference>
<protein>
    <recommendedName>
        <fullName evidence="1">ATP-dependent DNA helicase</fullName>
        <ecNumber evidence="1">5.6.2.3</ecNumber>
    </recommendedName>
</protein>
<dbReference type="InterPro" id="IPR049163">
    <property type="entry name" value="Pif1-like_2B_dom"/>
</dbReference>
<comment type="similarity">
    <text evidence="1">Belongs to the helicase family.</text>
</comment>
<feature type="domain" description="DNA helicase Pif1-like 2B" evidence="5">
    <location>
        <begin position="1724"/>
        <end position="1769"/>
    </location>
</feature>
<dbReference type="Pfam" id="PF14214">
    <property type="entry name" value="Helitron_like_N"/>
    <property type="match status" value="1"/>
</dbReference>
<feature type="compositionally biased region" description="Low complexity" evidence="2">
    <location>
        <begin position="68"/>
        <end position="81"/>
    </location>
</feature>
<dbReference type="GO" id="GO:0006281">
    <property type="term" value="P:DNA repair"/>
    <property type="evidence" value="ECO:0007669"/>
    <property type="project" value="UniProtKB-KW"/>
</dbReference>
<feature type="compositionally biased region" description="Basic and acidic residues" evidence="2">
    <location>
        <begin position="51"/>
        <end position="64"/>
    </location>
</feature>
<dbReference type="PANTHER" id="PTHR10492:SF57">
    <property type="entry name" value="ATP-DEPENDENT DNA HELICASE"/>
    <property type="match status" value="1"/>
</dbReference>
<keyword evidence="1" id="KW-0067">ATP-binding</keyword>
<evidence type="ECO:0000256" key="1">
    <source>
        <dbReference type="RuleBase" id="RU363044"/>
    </source>
</evidence>
<sequence>MPPKKRLSLSRNSREAKRMRNTRSEESAEERAHRLNSMRVSASTSRANESSPEREMRLAADRARRASSRASQSSSQQELALTIDREQHVLSRESETASQRELRLTVDRERHTLSRQSETFTDRAIRLTADRERHTLSRESENFTDRELRLTADRERHTLSRESETYTDRELRLTADRERHTLSRESETFTDRELRLTADRERHTLSRESETYTDRELRLTADRERHTLSRESETFTDRELRLTADRERHTLSRESETYTDRELRLTADRERHTLSRESETFTDRELRLTADRERHTLSRESETYTDRELRLTADRERHTLSRESETFTDRELRLTADRERHTLSRESETFTDRELRLTADRERHVLFRESETFTERELRLTTDRERHILSRESETFTQYEDRLTNDRVHHNIIRSLEDRHEHEQRLESGREYYNSLRQERLISLSNERLRIENIRSLETDEQREARLITDRFRHSLNDLDVHIEDQSTNLVAWSDKYKSGFAYNLTIDYRSSSVIGNMNVVCFFCNASKWSKESAGFCCSGGKINLPSFEDPPEPLKSLLLGEHVQSKQFLDNIRTYNSAFQMTSFGAQQISEGPFMPTFKIQGQVYHLIGSLLPEDQPKFLQIYFVSDYNEQSNIRNQYFPNLNTELISQLQNMLHQVNSYVYSFKSALEALPQDGDNNYKIVINADRRPTQEHPGRHNAPSTNEVAVVLVDQECDRRDIVIRSRDNRLQRIYETHRAYDSLQYPLIYCRGEDGYNFALYQTDPRTGAPNYNKKVSCLQFYCYHLQVRRNRFVYFQRFRGLFNQFIVDMYAKIETERLVYIRSNQRQLRAEEYVHLRDAMQQDNDTVNMGRLVILPSSFTGGPRYMHERTQDAFCYVRKYGRPDLFITVTTNPKWDEITQELLEGQAPHNRHDIIARVFHLKLKSMIDLLTKDNIFGEVLCYMYSVEWQKRGLPHAHILLWLKDKIRPNDVDSSISAEIPDSIADPLLYNIVKTHMIHGPCGAFNGNAPCMKDGRCTKRYPKALMNETVTGHDGYPLYRRRSRDSGGFTIEKRVSGQQATLDNRWVVPYSPVLSRAFQAHINVEMCNSVESIKYICKYINKGSDQATFALRNEHDEVTRFQSGRYISSSEAVWRILSFNIHERYPPVTHLDVHLEGGQRIYFNAQNVTERLENPRQTTLLAFFRLCQTDDFAKSLLYEEVPSYYTYDKQRGVFNRRRRGRPVDGESGIFKEHVLGRVYTVHPNNAECFYLRLLLHIVRGPSSFLDLRKVDDVVHPTYHAACQARHLLENDQHWDDALAESSVSDNPRQLRHLFVTLLTFCNLSDAVQLWEKYKEKFAEDFLRNISHNDEGTTNDNFRNLAINQCLLALQEDLTAVGGKLLCEYGLPTPTSVGEVTNREYSAETDYNSMELLATLENGIPLMTAEQRSVYDRVCESVQNNLGTIWFLDAPGGTGKTFVTKLILAYVRSQRKIALAVASSGIAATLLPGGKTAHTMFKIPIDLDCTESPTCSISRNSDKAKVLRECNLIIWDECTMAHRKGVEAVDRTLRDIRQNDRPMGGITVLFCGDFRQILPVIPRGTRADEVRACLKSSYLWHDIQSVHLTINMRVRTGDNPDDRQFSDTLLKIGEGTYPQLHQGKLILTPDICCIVQSQPHLISSVYGDVTNILNRDNSWLCERSILTPRNDQASEINNKILSNIQGESKVYSSINRMVDEHEATNYPIEFLNSLNMPGLPSHEICLKIGVPIILLRNLRPPQLCNGTRLKVTQLQQNIIEAQILTGCGAGETIFIPRIPIIPNNFPFQFKRTQFPVSVCYAMTINKAQGQTFRVAGVDLGVSCFSHGQLYVALSRVSSSRNLYVHVPDGSTFNIVYPEALR</sequence>
<keyword evidence="1" id="KW-0227">DNA damage</keyword>
<keyword evidence="1" id="KW-0378">Hydrolase</keyword>
<feature type="compositionally biased region" description="Basic and acidic residues" evidence="2">
    <location>
        <begin position="12"/>
        <end position="33"/>
    </location>
</feature>
<dbReference type="GO" id="GO:0043139">
    <property type="term" value="F:5'-3' DNA helicase activity"/>
    <property type="evidence" value="ECO:0007669"/>
    <property type="project" value="UniProtKB-EC"/>
</dbReference>
<evidence type="ECO:0000256" key="2">
    <source>
        <dbReference type="SAM" id="MobiDB-lite"/>
    </source>
</evidence>
<evidence type="ECO:0000259" key="4">
    <source>
        <dbReference type="Pfam" id="PF14214"/>
    </source>
</evidence>
<dbReference type="GO" id="GO:0006310">
    <property type="term" value="P:DNA recombination"/>
    <property type="evidence" value="ECO:0007669"/>
    <property type="project" value="UniProtKB-KW"/>
</dbReference>
<comment type="catalytic activity">
    <reaction evidence="1">
        <text>ATP + H2O = ADP + phosphate + H(+)</text>
        <dbReference type="Rhea" id="RHEA:13065"/>
        <dbReference type="ChEBI" id="CHEBI:15377"/>
        <dbReference type="ChEBI" id="CHEBI:15378"/>
        <dbReference type="ChEBI" id="CHEBI:30616"/>
        <dbReference type="ChEBI" id="CHEBI:43474"/>
        <dbReference type="ChEBI" id="CHEBI:456216"/>
        <dbReference type="EC" id="5.6.2.3"/>
    </reaction>
</comment>
<keyword evidence="1" id="KW-0234">DNA repair</keyword>
<dbReference type="KEGG" id="bany:112047148"/>
<keyword evidence="6" id="KW-1185">Reference proteome</keyword>
<dbReference type="Proteomes" id="UP001652582">
    <property type="component" value="Chromosome 14"/>
</dbReference>
<keyword evidence="1" id="KW-0347">Helicase</keyword>
<dbReference type="Pfam" id="PF05970">
    <property type="entry name" value="PIF1"/>
    <property type="match status" value="1"/>
</dbReference>
<reference evidence="7" key="1">
    <citation type="submission" date="2025-08" db="UniProtKB">
        <authorList>
            <consortium name="RefSeq"/>
        </authorList>
    </citation>
    <scope>IDENTIFICATION</scope>
</reference>
<evidence type="ECO:0000259" key="5">
    <source>
        <dbReference type="Pfam" id="PF21530"/>
    </source>
</evidence>
<dbReference type="PANTHER" id="PTHR10492">
    <property type="match status" value="1"/>
</dbReference>
<gene>
    <name evidence="7" type="primary">LOC112047148</name>
</gene>
<evidence type="ECO:0000313" key="7">
    <source>
        <dbReference type="RefSeq" id="XP_023939926.2"/>
    </source>
</evidence>
<feature type="region of interest" description="Disordered" evidence="2">
    <location>
        <begin position="1"/>
        <end position="98"/>
    </location>
</feature>
<dbReference type="EC" id="5.6.2.3" evidence="1"/>
<feature type="domain" description="DNA helicase Pif1-like DEAD-box helicase" evidence="3">
    <location>
        <begin position="1422"/>
        <end position="1634"/>
    </location>
</feature>
<dbReference type="GO" id="GO:0016787">
    <property type="term" value="F:hydrolase activity"/>
    <property type="evidence" value="ECO:0007669"/>
    <property type="project" value="UniProtKB-KW"/>
</dbReference>
<dbReference type="InterPro" id="IPR025476">
    <property type="entry name" value="Helitron_helicase-like"/>
</dbReference>
<dbReference type="GeneID" id="112047148"/>
<organism evidence="6 7">
    <name type="scientific">Bicyclus anynana</name>
    <name type="common">Squinting bush brown butterfly</name>
    <dbReference type="NCBI Taxonomy" id="110368"/>
    <lineage>
        <taxon>Eukaryota</taxon>
        <taxon>Metazoa</taxon>
        <taxon>Ecdysozoa</taxon>
        <taxon>Arthropoda</taxon>
        <taxon>Hexapoda</taxon>
        <taxon>Insecta</taxon>
        <taxon>Pterygota</taxon>
        <taxon>Neoptera</taxon>
        <taxon>Endopterygota</taxon>
        <taxon>Lepidoptera</taxon>
        <taxon>Glossata</taxon>
        <taxon>Ditrysia</taxon>
        <taxon>Papilionoidea</taxon>
        <taxon>Nymphalidae</taxon>
        <taxon>Satyrinae</taxon>
        <taxon>Satyrini</taxon>
        <taxon>Mycalesina</taxon>
        <taxon>Bicyclus</taxon>
    </lineage>
</organism>
<dbReference type="SUPFAM" id="SSF52540">
    <property type="entry name" value="P-loop containing nucleoside triphosphate hydrolases"/>
    <property type="match status" value="2"/>
</dbReference>
<keyword evidence="1" id="KW-0233">DNA recombination</keyword>
<feature type="compositionally biased region" description="Basic and acidic residues" evidence="2">
    <location>
        <begin position="83"/>
        <end position="98"/>
    </location>
</feature>
<evidence type="ECO:0000259" key="3">
    <source>
        <dbReference type="Pfam" id="PF05970"/>
    </source>
</evidence>
<accession>A0A6J1NA43</accession>
<dbReference type="OrthoDB" id="1728974at2759"/>
<dbReference type="Gene3D" id="3.40.50.300">
    <property type="entry name" value="P-loop containing nucleotide triphosphate hydrolases"/>
    <property type="match status" value="1"/>
</dbReference>
<dbReference type="Pfam" id="PF21530">
    <property type="entry name" value="Pif1_2B_dom"/>
    <property type="match status" value="1"/>
</dbReference>
<name>A0A6J1NA43_BICAN</name>
<dbReference type="RefSeq" id="XP_023939926.2">
    <property type="nucleotide sequence ID" value="XM_024084158.2"/>
</dbReference>
<feature type="domain" description="Helitron helicase-like" evidence="4">
    <location>
        <begin position="781"/>
        <end position="961"/>
    </location>
</feature>
<dbReference type="CDD" id="cd18809">
    <property type="entry name" value="SF1_C_RecD"/>
    <property type="match status" value="1"/>
</dbReference>
<feature type="compositionally biased region" description="Polar residues" evidence="2">
    <location>
        <begin position="38"/>
        <end position="50"/>
    </location>
</feature>
<dbReference type="GO" id="GO:0000723">
    <property type="term" value="P:telomere maintenance"/>
    <property type="evidence" value="ECO:0007669"/>
    <property type="project" value="InterPro"/>
</dbReference>
<dbReference type="InterPro" id="IPR010285">
    <property type="entry name" value="DNA_helicase_pif1-like_DEAD"/>
</dbReference>
<comment type="cofactor">
    <cofactor evidence="1">
        <name>Mg(2+)</name>
        <dbReference type="ChEBI" id="CHEBI:18420"/>
    </cofactor>
</comment>
<proteinExistence type="inferred from homology"/>
<evidence type="ECO:0000313" key="6">
    <source>
        <dbReference type="Proteomes" id="UP001652582"/>
    </source>
</evidence>